<dbReference type="OrthoDB" id="9799036at2"/>
<evidence type="ECO:0000256" key="2">
    <source>
        <dbReference type="ARBA" id="ARBA00022801"/>
    </source>
</evidence>
<organism evidence="4 6">
    <name type="scientific">Colwellia hornerae</name>
    <dbReference type="NCBI Taxonomy" id="89402"/>
    <lineage>
        <taxon>Bacteria</taxon>
        <taxon>Pseudomonadati</taxon>
        <taxon>Pseudomonadota</taxon>
        <taxon>Gammaproteobacteria</taxon>
        <taxon>Alteromonadales</taxon>
        <taxon>Colwelliaceae</taxon>
        <taxon>Colwellia</taxon>
    </lineage>
</organism>
<sequence length="155" mass="17847">MNKLTTDQEQALKDQLHHYPHQLKHPVRWGDIDMLGHVNNTNYFRYCEEGRVHFFTDSEIRGVAGQEKLGFVVAYIDCKFKFPVTYPDNLIIATKVEKISDDRFTLSQIIYSENHQKIAAKSESIIVSFSHERQSKINLPSRALTLLANELARAG</sequence>
<dbReference type="Proteomes" id="UP000321525">
    <property type="component" value="Unassembled WGS sequence"/>
</dbReference>
<dbReference type="InterPro" id="IPR050563">
    <property type="entry name" value="4-hydroxybenzoyl-CoA_TE"/>
</dbReference>
<protein>
    <submittedName>
        <fullName evidence="4">Acyl-CoA thioesterase</fullName>
    </submittedName>
</protein>
<dbReference type="Proteomes" id="UP000321917">
    <property type="component" value="Unassembled WGS sequence"/>
</dbReference>
<accession>A0A5C6QLN8</accession>
<dbReference type="GO" id="GO:0047617">
    <property type="term" value="F:fatty acyl-CoA hydrolase activity"/>
    <property type="evidence" value="ECO:0007669"/>
    <property type="project" value="TreeGrafter"/>
</dbReference>
<evidence type="ECO:0000313" key="5">
    <source>
        <dbReference type="Proteomes" id="UP000321525"/>
    </source>
</evidence>
<dbReference type="SUPFAM" id="SSF54637">
    <property type="entry name" value="Thioesterase/thiol ester dehydrase-isomerase"/>
    <property type="match status" value="1"/>
</dbReference>
<keyword evidence="2" id="KW-0378">Hydrolase</keyword>
<keyword evidence="5" id="KW-1185">Reference proteome</keyword>
<dbReference type="EMBL" id="VOLQ01000006">
    <property type="protein sequence ID" value="TWX70126.1"/>
    <property type="molecule type" value="Genomic_DNA"/>
</dbReference>
<dbReference type="AlphaFoldDB" id="A0A5C6QLN8"/>
<dbReference type="EMBL" id="VOLR01000009">
    <property type="protein sequence ID" value="TWX60370.1"/>
    <property type="molecule type" value="Genomic_DNA"/>
</dbReference>
<dbReference type="Pfam" id="PF13279">
    <property type="entry name" value="4HBT_2"/>
    <property type="match status" value="1"/>
</dbReference>
<dbReference type="PANTHER" id="PTHR31793:SF39">
    <property type="entry name" value="THIOESTERASE_THIOL ESTER DEHYDRASE-ISOMERASE"/>
    <property type="match status" value="1"/>
</dbReference>
<reference evidence="4 6" key="1">
    <citation type="submission" date="2019-07" db="EMBL/GenBank/DDBJ databases">
        <title>Genomes of sea-ice associated Colwellia species.</title>
        <authorList>
            <person name="Bowman J.P."/>
        </authorList>
    </citation>
    <scope>NUCLEOTIDE SEQUENCE [LARGE SCALE GENOMIC DNA]</scope>
    <source>
        <strain evidence="3 5">ACAM 607</strain>
        <strain evidence="4 6">IC036</strain>
    </source>
</reference>
<evidence type="ECO:0000256" key="1">
    <source>
        <dbReference type="ARBA" id="ARBA00005953"/>
    </source>
</evidence>
<dbReference type="InterPro" id="IPR029069">
    <property type="entry name" value="HotDog_dom_sf"/>
</dbReference>
<evidence type="ECO:0000313" key="3">
    <source>
        <dbReference type="EMBL" id="TWX60370.1"/>
    </source>
</evidence>
<comment type="similarity">
    <text evidence="1">Belongs to the 4-hydroxybenzoyl-CoA thioesterase family.</text>
</comment>
<dbReference type="InterPro" id="IPR006684">
    <property type="entry name" value="YbgC/YbaW"/>
</dbReference>
<proteinExistence type="inferred from homology"/>
<gene>
    <name evidence="3" type="ORF">ESZ26_08355</name>
    <name evidence="4" type="ORF">ESZ27_05045</name>
</gene>
<dbReference type="PANTHER" id="PTHR31793">
    <property type="entry name" value="4-HYDROXYBENZOYL-COA THIOESTERASE FAMILY MEMBER"/>
    <property type="match status" value="1"/>
</dbReference>
<evidence type="ECO:0000313" key="6">
    <source>
        <dbReference type="Proteomes" id="UP000321917"/>
    </source>
</evidence>
<evidence type="ECO:0000313" key="4">
    <source>
        <dbReference type="EMBL" id="TWX70126.1"/>
    </source>
</evidence>
<dbReference type="PIRSF" id="PIRSF003230">
    <property type="entry name" value="YbgC"/>
    <property type="match status" value="1"/>
</dbReference>
<name>A0A5C6QLN8_9GAMM</name>
<dbReference type="CDD" id="cd00586">
    <property type="entry name" value="4HBT"/>
    <property type="match status" value="1"/>
</dbReference>
<dbReference type="Gene3D" id="3.10.129.10">
    <property type="entry name" value="Hotdog Thioesterase"/>
    <property type="match status" value="1"/>
</dbReference>
<comment type="caution">
    <text evidence="4">The sequence shown here is derived from an EMBL/GenBank/DDBJ whole genome shotgun (WGS) entry which is preliminary data.</text>
</comment>